<accession>A0ABY8F9R2</accession>
<protein>
    <submittedName>
        <fullName evidence="2">Helix-turn-helix transcriptional regulator</fullName>
    </submittedName>
</protein>
<dbReference type="Gene3D" id="3.30.450.180">
    <property type="match status" value="1"/>
</dbReference>
<organism evidence="2 3">
    <name type="scientific">Roseibium porphyridii</name>
    <dbReference type="NCBI Taxonomy" id="2866279"/>
    <lineage>
        <taxon>Bacteria</taxon>
        <taxon>Pseudomonadati</taxon>
        <taxon>Pseudomonadota</taxon>
        <taxon>Alphaproteobacteria</taxon>
        <taxon>Hyphomicrobiales</taxon>
        <taxon>Stappiaceae</taxon>
        <taxon>Roseibium</taxon>
    </lineage>
</organism>
<proteinExistence type="predicted"/>
<dbReference type="EMBL" id="CP120863">
    <property type="protein sequence ID" value="WFE92144.1"/>
    <property type="molecule type" value="Genomic_DNA"/>
</dbReference>
<dbReference type="Proteomes" id="UP001209803">
    <property type="component" value="Chromosome"/>
</dbReference>
<dbReference type="InterPro" id="IPR010982">
    <property type="entry name" value="Lambda_DNA-bd_dom_sf"/>
</dbReference>
<dbReference type="InterPro" id="IPR041413">
    <property type="entry name" value="MLTR_LBD"/>
</dbReference>
<dbReference type="PANTHER" id="PTHR35010:SF4">
    <property type="entry name" value="BLL5781 PROTEIN"/>
    <property type="match status" value="1"/>
</dbReference>
<dbReference type="SMART" id="SM00530">
    <property type="entry name" value="HTH_XRE"/>
    <property type="match status" value="1"/>
</dbReference>
<dbReference type="SUPFAM" id="SSF47413">
    <property type="entry name" value="lambda repressor-like DNA-binding domains"/>
    <property type="match status" value="1"/>
</dbReference>
<dbReference type="Gene3D" id="1.10.260.40">
    <property type="entry name" value="lambda repressor-like DNA-binding domains"/>
    <property type="match status" value="1"/>
</dbReference>
<dbReference type="PANTHER" id="PTHR35010">
    <property type="entry name" value="BLL4672 PROTEIN-RELATED"/>
    <property type="match status" value="1"/>
</dbReference>
<feature type="domain" description="HTH cro/C1-type" evidence="1">
    <location>
        <begin position="12"/>
        <end position="66"/>
    </location>
</feature>
<dbReference type="InterPro" id="IPR001387">
    <property type="entry name" value="Cro/C1-type_HTH"/>
</dbReference>
<dbReference type="Pfam" id="PF17765">
    <property type="entry name" value="MLTR_LBD"/>
    <property type="match status" value="1"/>
</dbReference>
<keyword evidence="3" id="KW-1185">Reference proteome</keyword>
<dbReference type="RefSeq" id="WP_265684636.1">
    <property type="nucleotide sequence ID" value="NZ_CP120863.1"/>
</dbReference>
<sequence>MNVQSPAFGNSLKSLRREHGLSQVEFAGRIGSTQRHVSFLETGRAHPSRYMIQRIERELALPVGRSQILYETAGFSSPYKCRAENSPDVVEALDLIETRLLANWPFPAFVLDKRWTILRSNTAGKLFLAGLTELQNQPANLFKIFLSPTFRERVLNWKEAAPIFAARLYREAAEDPALADLLEEAHASGILDGLDETFREDVPVFVPVEFMGPDGSRLRVTSLLGQLASVQDAVIEGMTIEMMVPMDEATQNCLLAAGTPTTVAGSTAAE</sequence>
<evidence type="ECO:0000313" key="2">
    <source>
        <dbReference type="EMBL" id="WFE92144.1"/>
    </source>
</evidence>
<dbReference type="PROSITE" id="PS50943">
    <property type="entry name" value="HTH_CROC1"/>
    <property type="match status" value="1"/>
</dbReference>
<dbReference type="CDD" id="cd00093">
    <property type="entry name" value="HTH_XRE"/>
    <property type="match status" value="1"/>
</dbReference>
<reference evidence="2 3" key="1">
    <citation type="submission" date="2023-03" db="EMBL/GenBank/DDBJ databases">
        <title>Roseibium porphyridii sp. nov. and Roseibium rhodosorbium sp. nov. isolated from marine algae, Porphyridium cruentum and Rhodosorus marinus, respectively.</title>
        <authorList>
            <person name="Lee M.W."/>
            <person name="Choi B.J."/>
            <person name="Lee J.K."/>
            <person name="Choi D.G."/>
            <person name="Baek J.H."/>
            <person name="Bayburt H."/>
            <person name="Kim J.M."/>
            <person name="Han D.M."/>
            <person name="Kim K.H."/>
            <person name="Jeon C.O."/>
        </authorList>
    </citation>
    <scope>NUCLEOTIDE SEQUENCE [LARGE SCALE GENOMIC DNA]</scope>
    <source>
        <strain evidence="2 3">KMA01</strain>
    </source>
</reference>
<evidence type="ECO:0000259" key="1">
    <source>
        <dbReference type="PROSITE" id="PS50943"/>
    </source>
</evidence>
<name>A0ABY8F9R2_9HYPH</name>
<evidence type="ECO:0000313" key="3">
    <source>
        <dbReference type="Proteomes" id="UP001209803"/>
    </source>
</evidence>
<gene>
    <name evidence="2" type="ORF">K1718_12505</name>
</gene>
<dbReference type="Pfam" id="PF01381">
    <property type="entry name" value="HTH_3"/>
    <property type="match status" value="1"/>
</dbReference>